<dbReference type="KEGG" id="pcm:AY601_1356"/>
<gene>
    <name evidence="1" type="ORF">AY601_1356</name>
</gene>
<accession>A0A127VAD9</accession>
<evidence type="ECO:0000313" key="1">
    <source>
        <dbReference type="EMBL" id="AMP98274.1"/>
    </source>
</evidence>
<name>A0A127VAD9_9SPHI</name>
<organism evidence="1 2">
    <name type="scientific">Pedobacter cryoconitis</name>
    <dbReference type="NCBI Taxonomy" id="188932"/>
    <lineage>
        <taxon>Bacteria</taxon>
        <taxon>Pseudomonadati</taxon>
        <taxon>Bacteroidota</taxon>
        <taxon>Sphingobacteriia</taxon>
        <taxon>Sphingobacteriales</taxon>
        <taxon>Sphingobacteriaceae</taxon>
        <taxon>Pedobacter</taxon>
    </lineage>
</organism>
<keyword evidence="2" id="KW-1185">Reference proteome</keyword>
<dbReference type="PATRIC" id="fig|188932.3.peg.1412"/>
<reference evidence="1 2" key="1">
    <citation type="submission" date="2016-03" db="EMBL/GenBank/DDBJ databases">
        <title>Complete genome sequence of Pedobacter cryoconitis PAMC 27485.</title>
        <authorList>
            <person name="Lee J."/>
            <person name="Kim O.-S."/>
        </authorList>
    </citation>
    <scope>NUCLEOTIDE SEQUENCE [LARGE SCALE GENOMIC DNA]</scope>
    <source>
        <strain evidence="1 2">PAMC 27485</strain>
    </source>
</reference>
<protein>
    <submittedName>
        <fullName evidence="1">Uncharacterized protein</fullName>
    </submittedName>
</protein>
<sequence>MIVPTGTEKIFNMPRTHKDSKIVYHTPIGMYCATGFLPGGDQIRERILLLDPQHLDQLLENIKAMN</sequence>
<dbReference type="EMBL" id="CP014504">
    <property type="protein sequence ID" value="AMP98274.1"/>
    <property type="molecule type" value="Genomic_DNA"/>
</dbReference>
<proteinExistence type="predicted"/>
<evidence type="ECO:0000313" key="2">
    <source>
        <dbReference type="Proteomes" id="UP000071561"/>
    </source>
</evidence>
<dbReference type="AlphaFoldDB" id="A0A127VAD9"/>
<dbReference type="Proteomes" id="UP000071561">
    <property type="component" value="Chromosome"/>
</dbReference>
<dbReference type="RefSeq" id="WP_068398257.1">
    <property type="nucleotide sequence ID" value="NZ_CP014504.1"/>
</dbReference>